<dbReference type="Gene3D" id="3.20.20.80">
    <property type="entry name" value="Glycosidases"/>
    <property type="match status" value="1"/>
</dbReference>
<dbReference type="GO" id="GO:0016998">
    <property type="term" value="P:cell wall macromolecule catabolic process"/>
    <property type="evidence" value="ECO:0007669"/>
    <property type="project" value="InterPro"/>
</dbReference>
<dbReference type="RefSeq" id="WP_057800379.1">
    <property type="nucleotide sequence ID" value="NZ_BJZZ01000041.1"/>
</dbReference>
<evidence type="ECO:0008006" key="5">
    <source>
        <dbReference type="Google" id="ProtNLM"/>
    </source>
</evidence>
<dbReference type="Proteomes" id="UP000051249">
    <property type="component" value="Unassembled WGS sequence"/>
</dbReference>
<dbReference type="Pfam" id="PF01183">
    <property type="entry name" value="Glyco_hydro_25"/>
    <property type="match status" value="1"/>
</dbReference>
<sequence>MDSNHNQRAGKRPRFNLKIIRRKRLIVFVLVLTLGLIGYASYWGYQQNQKQQDLMLSDYPIHGVTINQDNETIDFQQLQNQKISYVYLNATSGATYFDDSFNGNFNRAQGSNLAMGAIHTFSFSSSARRQFEFFQKKVGSNNGNLPICIDVNYYGKYKSNNVHWNKQGANIKKLMSLFANYYASPVIVRTSFKIYRILDVHYITESHFWITDKIGKAKQKNIDFIDFDDNRSFKIDGSEIQLDESFYNGNWQSWNKNLNHN</sequence>
<evidence type="ECO:0000256" key="1">
    <source>
        <dbReference type="ARBA" id="ARBA00010646"/>
    </source>
</evidence>
<dbReference type="GO" id="GO:0016052">
    <property type="term" value="P:carbohydrate catabolic process"/>
    <property type="evidence" value="ECO:0007669"/>
    <property type="project" value="TreeGrafter"/>
</dbReference>
<feature type="transmembrane region" description="Helical" evidence="2">
    <location>
        <begin position="25"/>
        <end position="45"/>
    </location>
</feature>
<protein>
    <recommendedName>
        <fullName evidence="5">Lyzozyme M1 (1,4-beta-N-acetylmuramidase)</fullName>
    </recommendedName>
</protein>
<keyword evidence="2" id="KW-1133">Transmembrane helix</keyword>
<dbReference type="EMBL" id="JQCQ01000040">
    <property type="protein sequence ID" value="KRO22179.1"/>
    <property type="molecule type" value="Genomic_DNA"/>
</dbReference>
<gene>
    <name evidence="3" type="ORF">IV88_GL001275</name>
</gene>
<evidence type="ECO:0000313" key="3">
    <source>
        <dbReference type="EMBL" id="KRO22179.1"/>
    </source>
</evidence>
<proteinExistence type="inferred from homology"/>
<comment type="caution">
    <text evidence="3">The sequence shown here is derived from an EMBL/GenBank/DDBJ whole genome shotgun (WGS) entry which is preliminary data.</text>
</comment>
<dbReference type="SUPFAM" id="SSF51445">
    <property type="entry name" value="(Trans)glycosidases"/>
    <property type="match status" value="1"/>
</dbReference>
<dbReference type="GO" id="GO:0009253">
    <property type="term" value="P:peptidoglycan catabolic process"/>
    <property type="evidence" value="ECO:0007669"/>
    <property type="project" value="InterPro"/>
</dbReference>
<comment type="similarity">
    <text evidence="1">Belongs to the glycosyl hydrolase 25 family.</text>
</comment>
<evidence type="ECO:0000256" key="2">
    <source>
        <dbReference type="SAM" id="Phobius"/>
    </source>
</evidence>
<dbReference type="PANTHER" id="PTHR34135">
    <property type="entry name" value="LYSOZYME"/>
    <property type="match status" value="1"/>
</dbReference>
<evidence type="ECO:0000313" key="4">
    <source>
        <dbReference type="Proteomes" id="UP000051249"/>
    </source>
</evidence>
<name>A0A0R2NEZ0_9LACO</name>
<dbReference type="OrthoDB" id="2151413at2"/>
<organism evidence="3 4">
    <name type="scientific">Pediococcus argentinicus</name>
    <dbReference type="NCBI Taxonomy" id="480391"/>
    <lineage>
        <taxon>Bacteria</taxon>
        <taxon>Bacillati</taxon>
        <taxon>Bacillota</taxon>
        <taxon>Bacilli</taxon>
        <taxon>Lactobacillales</taxon>
        <taxon>Lactobacillaceae</taxon>
        <taxon>Pediococcus</taxon>
    </lineage>
</organism>
<dbReference type="InterPro" id="IPR017853">
    <property type="entry name" value="GH"/>
</dbReference>
<keyword evidence="2" id="KW-0812">Transmembrane</keyword>
<dbReference type="AlphaFoldDB" id="A0A0R2NEZ0"/>
<keyword evidence="2" id="KW-0472">Membrane</keyword>
<dbReference type="PROSITE" id="PS51904">
    <property type="entry name" value="GLYCOSYL_HYDROL_F25_2"/>
    <property type="match status" value="1"/>
</dbReference>
<reference evidence="3 4" key="1">
    <citation type="journal article" date="2015" name="Genome Announc.">
        <title>Expanding the biotechnology potential of lactobacilli through comparative genomics of 213 strains and associated genera.</title>
        <authorList>
            <person name="Sun Z."/>
            <person name="Harris H.M."/>
            <person name="McCann A."/>
            <person name="Guo C."/>
            <person name="Argimon S."/>
            <person name="Zhang W."/>
            <person name="Yang X."/>
            <person name="Jeffery I.B."/>
            <person name="Cooney J.C."/>
            <person name="Kagawa T.F."/>
            <person name="Liu W."/>
            <person name="Song Y."/>
            <person name="Salvetti E."/>
            <person name="Wrobel A."/>
            <person name="Rasinkangas P."/>
            <person name="Parkhill J."/>
            <person name="Rea M.C."/>
            <person name="O'Sullivan O."/>
            <person name="Ritari J."/>
            <person name="Douillard F.P."/>
            <person name="Paul Ross R."/>
            <person name="Yang R."/>
            <person name="Briner A.E."/>
            <person name="Felis G.E."/>
            <person name="de Vos W.M."/>
            <person name="Barrangou R."/>
            <person name="Klaenhammer T.R."/>
            <person name="Caufield P.W."/>
            <person name="Cui Y."/>
            <person name="Zhang H."/>
            <person name="O'Toole P.W."/>
        </authorList>
    </citation>
    <scope>NUCLEOTIDE SEQUENCE [LARGE SCALE GENOMIC DNA]</scope>
    <source>
        <strain evidence="3 4">DSM 23026</strain>
    </source>
</reference>
<accession>A0A0R2NEZ0</accession>
<keyword evidence="4" id="KW-1185">Reference proteome</keyword>
<dbReference type="PANTHER" id="PTHR34135:SF2">
    <property type="entry name" value="LYSOZYME"/>
    <property type="match status" value="1"/>
</dbReference>
<dbReference type="GO" id="GO:0003796">
    <property type="term" value="F:lysozyme activity"/>
    <property type="evidence" value="ECO:0007669"/>
    <property type="project" value="InterPro"/>
</dbReference>
<dbReference type="PATRIC" id="fig|480391.4.peg.1294"/>
<dbReference type="InterPro" id="IPR002053">
    <property type="entry name" value="Glyco_hydro_25"/>
</dbReference>